<comment type="caution">
    <text evidence="2">The sequence shown here is derived from an EMBL/GenBank/DDBJ whole genome shotgun (WGS) entry which is preliminary data.</text>
</comment>
<evidence type="ECO:0000313" key="3">
    <source>
        <dbReference type="Proteomes" id="UP000527143"/>
    </source>
</evidence>
<protein>
    <submittedName>
        <fullName evidence="2">Chemotaxis protein methyltransferase CheR</fullName>
        <ecNumber evidence="2">2.1.1.80</ecNumber>
    </submittedName>
</protein>
<dbReference type="SMART" id="SM00138">
    <property type="entry name" value="MeTrc"/>
    <property type="match status" value="1"/>
</dbReference>
<dbReference type="CDD" id="cd02440">
    <property type="entry name" value="AdoMet_MTases"/>
    <property type="match status" value="1"/>
</dbReference>
<sequence length="288" mass="31533">MRATLTPSASGSSSAMNMIAALLEQRAGQQIAANRAWRIETALKPLLRVRGLKTLDELVAQLSASRTGELGDQVVDALLNQETSFFRDAMVLDTVSEAIRAIQAANPERRVRIWSAGCSTGQEPLSLAMLLTEKGMMQDALAPEIVATDISPAALNRARAGRYSQFEIQRGLPVRRMVTWFESIGGDWVAKPELVRRVQFRQHNLTSDCAPAGRFDLILCRNVMLYFSPTVRRQVFDILSSAVRPGGLLVLGAGETVIDLTEHFNPSEQFRGFYAAADGATPTLTTAR</sequence>
<dbReference type="InterPro" id="IPR029063">
    <property type="entry name" value="SAM-dependent_MTases_sf"/>
</dbReference>
<dbReference type="InterPro" id="IPR000780">
    <property type="entry name" value="CheR_MeTrfase"/>
</dbReference>
<dbReference type="GO" id="GO:0032259">
    <property type="term" value="P:methylation"/>
    <property type="evidence" value="ECO:0007669"/>
    <property type="project" value="UniProtKB-KW"/>
</dbReference>
<proteinExistence type="predicted"/>
<dbReference type="Pfam" id="PF01739">
    <property type="entry name" value="CheR"/>
    <property type="match status" value="1"/>
</dbReference>
<evidence type="ECO:0000313" key="2">
    <source>
        <dbReference type="EMBL" id="MBB5708894.1"/>
    </source>
</evidence>
<keyword evidence="3" id="KW-1185">Reference proteome</keyword>
<dbReference type="RefSeq" id="WP_246352116.1">
    <property type="nucleotide sequence ID" value="NZ_JACIJF010000001.1"/>
</dbReference>
<accession>A0A840Y7R1</accession>
<name>A0A840Y7R1_9SPHN</name>
<keyword evidence="2" id="KW-0808">Transferase</keyword>
<dbReference type="PANTHER" id="PTHR24422">
    <property type="entry name" value="CHEMOTAXIS PROTEIN METHYLTRANSFERASE"/>
    <property type="match status" value="1"/>
</dbReference>
<dbReference type="PROSITE" id="PS50123">
    <property type="entry name" value="CHER"/>
    <property type="match status" value="1"/>
</dbReference>
<reference evidence="2 3" key="1">
    <citation type="submission" date="2020-08" db="EMBL/GenBank/DDBJ databases">
        <title>Genomic Encyclopedia of Type Strains, Phase IV (KMG-IV): sequencing the most valuable type-strain genomes for metagenomic binning, comparative biology and taxonomic classification.</title>
        <authorList>
            <person name="Goeker M."/>
        </authorList>
    </citation>
    <scope>NUCLEOTIDE SEQUENCE [LARGE SCALE GENOMIC DNA]</scope>
    <source>
        <strain evidence="2 3">DSM 26736</strain>
    </source>
</reference>
<dbReference type="Proteomes" id="UP000527143">
    <property type="component" value="Unassembled WGS sequence"/>
</dbReference>
<dbReference type="GO" id="GO:0008983">
    <property type="term" value="F:protein-glutamate O-methyltransferase activity"/>
    <property type="evidence" value="ECO:0007669"/>
    <property type="project" value="UniProtKB-EC"/>
</dbReference>
<dbReference type="SUPFAM" id="SSF47757">
    <property type="entry name" value="Chemotaxis receptor methyltransferase CheR, N-terminal domain"/>
    <property type="match status" value="1"/>
</dbReference>
<dbReference type="EMBL" id="JACIJF010000001">
    <property type="protein sequence ID" value="MBB5708894.1"/>
    <property type="molecule type" value="Genomic_DNA"/>
</dbReference>
<dbReference type="Gene3D" id="3.40.50.150">
    <property type="entry name" value="Vaccinia Virus protein VP39"/>
    <property type="match status" value="1"/>
</dbReference>
<gene>
    <name evidence="2" type="ORF">FHT02_000100</name>
</gene>
<feature type="domain" description="CheR-type methyltransferase" evidence="1">
    <location>
        <begin position="4"/>
        <end position="271"/>
    </location>
</feature>
<dbReference type="SUPFAM" id="SSF53335">
    <property type="entry name" value="S-adenosyl-L-methionine-dependent methyltransferases"/>
    <property type="match status" value="1"/>
</dbReference>
<dbReference type="AlphaFoldDB" id="A0A840Y7R1"/>
<dbReference type="InterPro" id="IPR022642">
    <property type="entry name" value="CheR_C"/>
</dbReference>
<evidence type="ECO:0000259" key="1">
    <source>
        <dbReference type="PROSITE" id="PS50123"/>
    </source>
</evidence>
<dbReference type="PANTHER" id="PTHR24422:SF21">
    <property type="entry name" value="CHEMOTAXIS PROTEIN METHYLTRANSFERASE 1"/>
    <property type="match status" value="1"/>
</dbReference>
<dbReference type="PRINTS" id="PR00996">
    <property type="entry name" value="CHERMTFRASE"/>
</dbReference>
<organism evidence="2 3">
    <name type="scientific">Sphingomonas xinjiangensis</name>
    <dbReference type="NCBI Taxonomy" id="643568"/>
    <lineage>
        <taxon>Bacteria</taxon>
        <taxon>Pseudomonadati</taxon>
        <taxon>Pseudomonadota</taxon>
        <taxon>Alphaproteobacteria</taxon>
        <taxon>Sphingomonadales</taxon>
        <taxon>Sphingomonadaceae</taxon>
        <taxon>Sphingomonas</taxon>
    </lineage>
</organism>
<keyword evidence="2" id="KW-0489">Methyltransferase</keyword>
<dbReference type="EC" id="2.1.1.80" evidence="2"/>
<dbReference type="InterPro" id="IPR050903">
    <property type="entry name" value="Bact_Chemotaxis_MeTrfase"/>
</dbReference>